<dbReference type="InterPro" id="IPR032455">
    <property type="entry name" value="Cadherin_C"/>
</dbReference>
<feature type="transmembrane region" description="Helical" evidence="12">
    <location>
        <begin position="579"/>
        <end position="602"/>
    </location>
</feature>
<feature type="domain" description="Cadherin" evidence="14">
    <location>
        <begin position="29"/>
        <end position="131"/>
    </location>
</feature>
<dbReference type="PROSITE" id="PS50268">
    <property type="entry name" value="CADHERIN_2"/>
    <property type="match status" value="5"/>
</dbReference>
<dbReference type="InterPro" id="IPR020894">
    <property type="entry name" value="Cadherin_CS"/>
</dbReference>
<dbReference type="InterPro" id="IPR050174">
    <property type="entry name" value="Protocadherin/Cadherin-CA"/>
</dbReference>
<dbReference type="FunFam" id="2.60.40.60:FF:000001">
    <property type="entry name" value="Protocadherin alpha 2"/>
    <property type="match status" value="1"/>
</dbReference>
<keyword evidence="4 13" id="KW-0732">Signal</keyword>
<dbReference type="Proteomes" id="UP000515159">
    <property type="component" value="Chromosome 18"/>
</dbReference>
<evidence type="ECO:0000256" key="5">
    <source>
        <dbReference type="ARBA" id="ARBA00022737"/>
    </source>
</evidence>
<dbReference type="KEGG" id="gsh:117351854"/>
<keyword evidence="2" id="KW-1003">Cell membrane</keyword>
<dbReference type="FunFam" id="2.60.40.60:FF:000129">
    <property type="entry name" value="protocadherin alpha-C2 isoform X1"/>
    <property type="match status" value="1"/>
</dbReference>
<dbReference type="InterPro" id="IPR013164">
    <property type="entry name" value="Cadherin_N"/>
</dbReference>
<dbReference type="FunFam" id="2.60.40.60:FF:000004">
    <property type="entry name" value="Protocadherin 1 gamma 2"/>
    <property type="match status" value="1"/>
</dbReference>
<evidence type="ECO:0000313" key="15">
    <source>
        <dbReference type="Proteomes" id="UP000515159"/>
    </source>
</evidence>
<keyword evidence="5" id="KW-0677">Repeat</keyword>
<dbReference type="InterPro" id="IPR015919">
    <property type="entry name" value="Cadherin-like_sf"/>
</dbReference>
<evidence type="ECO:0000313" key="16">
    <source>
        <dbReference type="RefSeq" id="XP_033783595.1"/>
    </source>
</evidence>
<evidence type="ECO:0000259" key="14">
    <source>
        <dbReference type="PROSITE" id="PS50268"/>
    </source>
</evidence>
<feature type="domain" description="Cadherin" evidence="14">
    <location>
        <begin position="467"/>
        <end position="564"/>
    </location>
</feature>
<dbReference type="GO" id="GO:0005509">
    <property type="term" value="F:calcium ion binding"/>
    <property type="evidence" value="ECO:0007669"/>
    <property type="project" value="UniProtKB-UniRule"/>
</dbReference>
<evidence type="ECO:0000256" key="12">
    <source>
        <dbReference type="SAM" id="Phobius"/>
    </source>
</evidence>
<keyword evidence="3 12" id="KW-0812">Transmembrane</keyword>
<evidence type="ECO:0000256" key="6">
    <source>
        <dbReference type="ARBA" id="ARBA00022837"/>
    </source>
</evidence>
<evidence type="ECO:0000256" key="13">
    <source>
        <dbReference type="SAM" id="SignalP"/>
    </source>
</evidence>
<sequence>MGVNHKKTSARTNVQVRAFFLFFCFCQAASEQIRYSIPEEMESGSLVGNIARDIGLNVRQLTVRNLRIASSDKRQYFVVDAELVLEKQLDREKQSTHRLILTASDGGHPVRTGTALVYVTVIDVNDNSPIFNQEIFKISLKENAPNDSLVVQVKASDADEDTNGQITYIFKNIPDSARQKFRLDPVSGELRVKGVLDYEEVKRYEMIIEAKDGGGLVDHCKVLIEIIDENDNAPEVTVMSISTPVPEDSPPGTVIALININDKDSGLNGEVSCHFHEDIPFKFLSSSNNYVKLLTERTLDREKVAEYNITVIAVDKGTPPTSTRKTIHVEISDINDNAPIFESISYMAYVLENNPPGASIYSVKASDLDLGQNAKINYCILNDNMADGLFSSYVAINSQTGIIYAQRSFDYEEFREFRVQVKAQDSGSPTLSNNVTLNVFVLDQNDNAPEILYPLLGSDGSVLFEMVPPSSEAGYLVTKVVAVDADSGHNAWLSYQLLQATEPALFNIALHNGEIRTSRIFTEKYSVKQRLVIVVTDNGQPPLSATVTLNIVFSENIQQVLPDLSNFSSESKIQPDLNFYLIIALALICSLFLLTGILIVVIKFRRSPFLCLSSDRYSKDGPTFPPGYSDGTLPYSYNAWLSSEPGMNEFGFLKVGGQNSTLTKVTTAESVGLLLADKEGSNVKNETRSLLQQEANCCSWFKISHLERQSNVNKTLYFKCENEREYLPFKLIGMLNILA</sequence>
<evidence type="ECO:0000256" key="9">
    <source>
        <dbReference type="ARBA" id="ARBA00023136"/>
    </source>
</evidence>
<dbReference type="FunFam" id="2.60.40.60:FF:000002">
    <property type="entry name" value="Protocadherin alpha 2"/>
    <property type="match status" value="1"/>
</dbReference>
<protein>
    <submittedName>
        <fullName evidence="16">Protocadherin gamma-B1-like</fullName>
    </submittedName>
</protein>
<dbReference type="PROSITE" id="PS00232">
    <property type="entry name" value="CADHERIN_1"/>
    <property type="match status" value="3"/>
</dbReference>
<evidence type="ECO:0000256" key="2">
    <source>
        <dbReference type="ARBA" id="ARBA00022475"/>
    </source>
</evidence>
<dbReference type="Gene3D" id="2.60.40.60">
    <property type="entry name" value="Cadherins"/>
    <property type="match status" value="5"/>
</dbReference>
<keyword evidence="15" id="KW-1185">Reference proteome</keyword>
<dbReference type="RefSeq" id="XP_033783595.1">
    <property type="nucleotide sequence ID" value="XM_033927704.1"/>
</dbReference>
<keyword evidence="9 12" id="KW-0472">Membrane</keyword>
<dbReference type="PANTHER" id="PTHR24028">
    <property type="entry name" value="CADHERIN-87A"/>
    <property type="match status" value="1"/>
</dbReference>
<evidence type="ECO:0000256" key="8">
    <source>
        <dbReference type="ARBA" id="ARBA00022989"/>
    </source>
</evidence>
<dbReference type="PRINTS" id="PR00205">
    <property type="entry name" value="CADHERIN"/>
</dbReference>
<gene>
    <name evidence="16" type="primary">LOC117351854</name>
</gene>
<name>A0A6P8PP73_GEOSA</name>
<feature type="domain" description="Cadherin" evidence="14">
    <location>
        <begin position="237"/>
        <end position="341"/>
    </location>
</feature>
<feature type="signal peptide" evidence="13">
    <location>
        <begin position="1"/>
        <end position="30"/>
    </location>
</feature>
<evidence type="ECO:0000256" key="4">
    <source>
        <dbReference type="ARBA" id="ARBA00022729"/>
    </source>
</evidence>
<evidence type="ECO:0000256" key="11">
    <source>
        <dbReference type="PROSITE-ProRule" id="PRU00043"/>
    </source>
</evidence>
<dbReference type="SMART" id="SM00112">
    <property type="entry name" value="CA"/>
    <property type="match status" value="5"/>
</dbReference>
<dbReference type="GO" id="GO:0007156">
    <property type="term" value="P:homophilic cell adhesion via plasma membrane adhesion molecules"/>
    <property type="evidence" value="ECO:0007669"/>
    <property type="project" value="InterPro"/>
</dbReference>
<dbReference type="CDD" id="cd11304">
    <property type="entry name" value="Cadherin_repeat"/>
    <property type="match status" value="5"/>
</dbReference>
<keyword evidence="10" id="KW-0325">Glycoprotein</keyword>
<dbReference type="SUPFAM" id="SSF49313">
    <property type="entry name" value="Cadherin-like"/>
    <property type="match status" value="5"/>
</dbReference>
<dbReference type="PANTHER" id="PTHR24028:SF73">
    <property type="entry name" value="PROTOCADHERIN GAMMA-B3-RELATED"/>
    <property type="match status" value="1"/>
</dbReference>
<dbReference type="InterPro" id="IPR002126">
    <property type="entry name" value="Cadherin-like_dom"/>
</dbReference>
<evidence type="ECO:0000256" key="3">
    <source>
        <dbReference type="ARBA" id="ARBA00022692"/>
    </source>
</evidence>
<evidence type="ECO:0000256" key="10">
    <source>
        <dbReference type="ARBA" id="ARBA00023180"/>
    </source>
</evidence>
<keyword evidence="7" id="KW-0130">Cell adhesion</keyword>
<feature type="domain" description="Cadherin" evidence="14">
    <location>
        <begin position="132"/>
        <end position="236"/>
    </location>
</feature>
<evidence type="ECO:0000256" key="7">
    <source>
        <dbReference type="ARBA" id="ARBA00022889"/>
    </source>
</evidence>
<accession>A0A6P8PP73</accession>
<organism evidence="15 16">
    <name type="scientific">Geotrypetes seraphini</name>
    <name type="common">Gaboon caecilian</name>
    <name type="synonym">Caecilia seraphini</name>
    <dbReference type="NCBI Taxonomy" id="260995"/>
    <lineage>
        <taxon>Eukaryota</taxon>
        <taxon>Metazoa</taxon>
        <taxon>Chordata</taxon>
        <taxon>Craniata</taxon>
        <taxon>Vertebrata</taxon>
        <taxon>Euteleostomi</taxon>
        <taxon>Amphibia</taxon>
        <taxon>Gymnophiona</taxon>
        <taxon>Geotrypetes</taxon>
    </lineage>
</organism>
<dbReference type="InParanoid" id="A0A6P8PP73"/>
<proteinExistence type="predicted"/>
<comment type="subcellular location">
    <subcellularLocation>
        <location evidence="1">Cell membrane</location>
        <topology evidence="1">Single-pass type I membrane protein</topology>
    </subcellularLocation>
</comment>
<dbReference type="Pfam" id="PF16492">
    <property type="entry name" value="Cadherin_C_2"/>
    <property type="match status" value="1"/>
</dbReference>
<keyword evidence="8 12" id="KW-1133">Transmembrane helix</keyword>
<dbReference type="GeneID" id="117351854"/>
<feature type="domain" description="Cadherin" evidence="14">
    <location>
        <begin position="342"/>
        <end position="451"/>
    </location>
</feature>
<dbReference type="Pfam" id="PF00028">
    <property type="entry name" value="Cadherin"/>
    <property type="match status" value="4"/>
</dbReference>
<dbReference type="AlphaFoldDB" id="A0A6P8PP73"/>
<evidence type="ECO:0000256" key="1">
    <source>
        <dbReference type="ARBA" id="ARBA00004251"/>
    </source>
</evidence>
<reference evidence="16" key="1">
    <citation type="submission" date="2025-08" db="UniProtKB">
        <authorList>
            <consortium name="RefSeq"/>
        </authorList>
    </citation>
    <scope>IDENTIFICATION</scope>
</reference>
<dbReference type="GO" id="GO:0005886">
    <property type="term" value="C:plasma membrane"/>
    <property type="evidence" value="ECO:0007669"/>
    <property type="project" value="UniProtKB-SubCell"/>
</dbReference>
<dbReference type="OrthoDB" id="6252479at2759"/>
<feature type="chain" id="PRO_5028298761" evidence="13">
    <location>
        <begin position="31"/>
        <end position="739"/>
    </location>
</feature>
<keyword evidence="6 11" id="KW-0106">Calcium</keyword>
<dbReference type="Pfam" id="PF08266">
    <property type="entry name" value="Cadherin_2"/>
    <property type="match status" value="1"/>
</dbReference>